<keyword evidence="2" id="KW-0436">Ligase</keyword>
<reference evidence="2" key="1">
    <citation type="submission" date="2016-03" db="EMBL/GenBank/DDBJ databases">
        <title>Draft genome sequence of Rosellinia necatrix.</title>
        <authorList>
            <person name="Kanematsu S."/>
        </authorList>
    </citation>
    <scope>NUCLEOTIDE SEQUENCE [LARGE SCALE GENOMIC DNA]</scope>
    <source>
        <strain evidence="2">W97</strain>
    </source>
</reference>
<organism evidence="2">
    <name type="scientific">Rosellinia necatrix</name>
    <name type="common">White root-rot fungus</name>
    <dbReference type="NCBI Taxonomy" id="77044"/>
    <lineage>
        <taxon>Eukaryota</taxon>
        <taxon>Fungi</taxon>
        <taxon>Dikarya</taxon>
        <taxon>Ascomycota</taxon>
        <taxon>Pezizomycotina</taxon>
        <taxon>Sordariomycetes</taxon>
        <taxon>Xylariomycetidae</taxon>
        <taxon>Xylariales</taxon>
        <taxon>Xylariaceae</taxon>
        <taxon>Rosellinia</taxon>
    </lineage>
</organism>
<proteinExistence type="predicted"/>
<sequence>MPTPSRFLQRHHRATTALRRALGPRPARRFQSTGPGPGPGPEPAPTQARRISRVLAGASRFLPRRLRDSLGGLRSAPLSHVGAFLVLHEVTAVLPIFGLAWAFHALDWTPAAWVLGPWAAWAEDGLRRWLPYFRRKGWLGLGSEEDAGGEEALESELREEARRRKEEEEKKKKSEDHRGKTGWLTRFWGSREVDPAADSAAATASGEAIAGEGKGEKAAAAWQKIKQVATVDNTGEGYKIGVQIAAAYAITKFLLVPRIALSLWLTPWLARGFVGFRRMVWRKRS</sequence>
<evidence type="ECO:0000313" key="3">
    <source>
        <dbReference type="Proteomes" id="UP000054516"/>
    </source>
</evidence>
<dbReference type="InterPro" id="IPR018811">
    <property type="entry name" value="MRX11"/>
</dbReference>
<name>A0A1W2TVN4_ROSNE</name>
<feature type="compositionally biased region" description="Basic and acidic residues" evidence="1">
    <location>
        <begin position="155"/>
        <end position="178"/>
    </location>
</feature>
<keyword evidence="2" id="KW-0030">Aminoacyl-tRNA synthetase</keyword>
<dbReference type="PANTHER" id="PTHR28002">
    <property type="entry name" value="MIOREX COMPLEX COMPONENT 11"/>
    <property type="match status" value="1"/>
</dbReference>
<dbReference type="EMBL" id="DF977534">
    <property type="protein sequence ID" value="GAP92714.1"/>
    <property type="molecule type" value="Genomic_DNA"/>
</dbReference>
<keyword evidence="3" id="KW-1185">Reference proteome</keyword>
<dbReference type="Pfam" id="PF10306">
    <property type="entry name" value="FLILHELTA"/>
    <property type="match status" value="1"/>
</dbReference>
<dbReference type="Proteomes" id="UP000054516">
    <property type="component" value="Unassembled WGS sequence"/>
</dbReference>
<evidence type="ECO:0000256" key="1">
    <source>
        <dbReference type="SAM" id="MobiDB-lite"/>
    </source>
</evidence>
<dbReference type="PANTHER" id="PTHR28002:SF1">
    <property type="entry name" value="MIOREX COMPLEX COMPONENT 11"/>
    <property type="match status" value="1"/>
</dbReference>
<dbReference type="AlphaFoldDB" id="A0A1W2TVN4"/>
<feature type="region of interest" description="Disordered" evidence="1">
    <location>
        <begin position="22"/>
        <end position="47"/>
    </location>
</feature>
<evidence type="ECO:0000313" key="2">
    <source>
        <dbReference type="EMBL" id="GAP92714.1"/>
    </source>
</evidence>
<protein>
    <submittedName>
        <fullName evidence="2">Putative mitochondrial seryl-tRNA synthetase protein</fullName>
    </submittedName>
</protein>
<dbReference type="OMA" id="WVMGWMM"/>
<accession>A0A1W2TVN4</accession>
<dbReference type="GO" id="GO:0005739">
    <property type="term" value="C:mitochondrion"/>
    <property type="evidence" value="ECO:0007669"/>
    <property type="project" value="TreeGrafter"/>
</dbReference>
<feature type="region of interest" description="Disordered" evidence="1">
    <location>
        <begin position="149"/>
        <end position="178"/>
    </location>
</feature>
<dbReference type="GO" id="GO:0004812">
    <property type="term" value="F:aminoacyl-tRNA ligase activity"/>
    <property type="evidence" value="ECO:0007669"/>
    <property type="project" value="UniProtKB-KW"/>
</dbReference>
<gene>
    <name evidence="2" type="ORF">SAMD00023353_8900060</name>
</gene>
<dbReference type="OrthoDB" id="5580261at2759"/>